<accession>A0ABS5KR59</accession>
<organism evidence="2 3">
    <name type="scientific">Catenulispora pinistramenti</name>
    <dbReference type="NCBI Taxonomy" id="2705254"/>
    <lineage>
        <taxon>Bacteria</taxon>
        <taxon>Bacillati</taxon>
        <taxon>Actinomycetota</taxon>
        <taxon>Actinomycetes</taxon>
        <taxon>Catenulisporales</taxon>
        <taxon>Catenulisporaceae</taxon>
        <taxon>Catenulispora</taxon>
    </lineage>
</organism>
<reference evidence="2 3" key="1">
    <citation type="submission" date="2020-02" db="EMBL/GenBank/DDBJ databases">
        <title>Acidophilic actinobacteria isolated from forest soil.</title>
        <authorList>
            <person name="Golinska P."/>
        </authorList>
    </citation>
    <scope>NUCLEOTIDE SEQUENCE [LARGE SCALE GENOMIC DNA]</scope>
    <source>
        <strain evidence="2 3">NL8</strain>
    </source>
</reference>
<dbReference type="Proteomes" id="UP000730482">
    <property type="component" value="Unassembled WGS sequence"/>
</dbReference>
<evidence type="ECO:0000259" key="1">
    <source>
        <dbReference type="PROSITE" id="PS50075"/>
    </source>
</evidence>
<protein>
    <recommendedName>
        <fullName evidence="1">Carrier domain-containing protein</fullName>
    </recommendedName>
</protein>
<gene>
    <name evidence="2" type="ORF">KGQ19_16780</name>
</gene>
<evidence type="ECO:0000313" key="2">
    <source>
        <dbReference type="EMBL" id="MBS2548524.1"/>
    </source>
</evidence>
<dbReference type="PROSITE" id="PS50075">
    <property type="entry name" value="CARRIER"/>
    <property type="match status" value="1"/>
</dbReference>
<dbReference type="EMBL" id="JAAFYZ010000050">
    <property type="protein sequence ID" value="MBS2548524.1"/>
    <property type="molecule type" value="Genomic_DNA"/>
</dbReference>
<comment type="caution">
    <text evidence="2">The sequence shown here is derived from an EMBL/GenBank/DDBJ whole genome shotgun (WGS) entry which is preliminary data.</text>
</comment>
<dbReference type="InterPro" id="IPR036736">
    <property type="entry name" value="ACP-like_sf"/>
</dbReference>
<name>A0ABS5KR59_9ACTN</name>
<dbReference type="SUPFAM" id="SSF47336">
    <property type="entry name" value="ACP-like"/>
    <property type="match status" value="1"/>
</dbReference>
<dbReference type="RefSeq" id="WP_212010102.1">
    <property type="nucleotide sequence ID" value="NZ_JAAFYZ010000050.1"/>
</dbReference>
<feature type="domain" description="Carrier" evidence="1">
    <location>
        <begin position="1"/>
        <end position="79"/>
    </location>
</feature>
<keyword evidence="3" id="KW-1185">Reference proteome</keyword>
<sequence length="88" mass="9838">MTTQQSLMRYIADTWMDGDSTGLEADSNLVELNVIDSAAIFDLVHHLQVAYQIKVPLHEVTPDNFRTVTAIAALVDQLRGIQLERELA</sequence>
<dbReference type="InterPro" id="IPR009081">
    <property type="entry name" value="PP-bd_ACP"/>
</dbReference>
<proteinExistence type="predicted"/>
<evidence type="ECO:0000313" key="3">
    <source>
        <dbReference type="Proteomes" id="UP000730482"/>
    </source>
</evidence>
<dbReference type="Gene3D" id="1.10.1200.10">
    <property type="entry name" value="ACP-like"/>
    <property type="match status" value="1"/>
</dbReference>